<name>A0ABV5LWN7_9ACTN</name>
<keyword evidence="8" id="KW-1185">Reference proteome</keyword>
<evidence type="ECO:0000256" key="5">
    <source>
        <dbReference type="SAM" id="SignalP"/>
    </source>
</evidence>
<evidence type="ECO:0000256" key="4">
    <source>
        <dbReference type="ARBA" id="ARBA00022807"/>
    </source>
</evidence>
<dbReference type="InterPro" id="IPR051202">
    <property type="entry name" value="Peptidase_C40"/>
</dbReference>
<dbReference type="InterPro" id="IPR038765">
    <property type="entry name" value="Papain-like_cys_pep_sf"/>
</dbReference>
<evidence type="ECO:0000313" key="8">
    <source>
        <dbReference type="Proteomes" id="UP001589748"/>
    </source>
</evidence>
<comment type="similarity">
    <text evidence="1">Belongs to the peptidase C40 family.</text>
</comment>
<feature type="signal peptide" evidence="5">
    <location>
        <begin position="1"/>
        <end position="44"/>
    </location>
</feature>
<keyword evidence="2" id="KW-0645">Protease</keyword>
<feature type="domain" description="NlpC/P60" evidence="6">
    <location>
        <begin position="146"/>
        <end position="265"/>
    </location>
</feature>
<evidence type="ECO:0000313" key="7">
    <source>
        <dbReference type="EMBL" id="MFB9378416.1"/>
    </source>
</evidence>
<gene>
    <name evidence="7" type="ORF">ACFFVI_15715</name>
</gene>
<evidence type="ECO:0000259" key="6">
    <source>
        <dbReference type="PROSITE" id="PS51935"/>
    </source>
</evidence>
<evidence type="ECO:0000256" key="1">
    <source>
        <dbReference type="ARBA" id="ARBA00007074"/>
    </source>
</evidence>
<proteinExistence type="inferred from homology"/>
<sequence length="265" mass="25882">MSTRALARHRASARPLPVARLSRAAAAAVVAGGLTVTLAGPAGAAPTVVPATVPAAVPAAVGTAVDAAFGATPVGVISAPAAGATGLATPAAFSAVPTPAPVVARPTVSLSQSAVARAGASRAAAAAPAAEAAGSAAPVAVSSNASGLGERILSIASQYAGIQYVYGGTTPAGFDCSGYTSYVMRQVGIELPRTSRAQRAAAANISRGEAVPGDLVFFSNGGRVFHVGIYAGGNQMWDSPRTGKPVALRSIWSDAVSFGRVAPVA</sequence>
<evidence type="ECO:0000256" key="3">
    <source>
        <dbReference type="ARBA" id="ARBA00022801"/>
    </source>
</evidence>
<dbReference type="SUPFAM" id="SSF54001">
    <property type="entry name" value="Cysteine proteinases"/>
    <property type="match status" value="1"/>
</dbReference>
<dbReference type="Gene3D" id="3.90.1720.10">
    <property type="entry name" value="endopeptidase domain like (from Nostoc punctiforme)"/>
    <property type="match status" value="1"/>
</dbReference>
<dbReference type="PANTHER" id="PTHR47053">
    <property type="entry name" value="MUREIN DD-ENDOPEPTIDASE MEPH-RELATED"/>
    <property type="match status" value="1"/>
</dbReference>
<keyword evidence="5" id="KW-0732">Signal</keyword>
<dbReference type="EMBL" id="JBHMDM010000007">
    <property type="protein sequence ID" value="MFB9378416.1"/>
    <property type="molecule type" value="Genomic_DNA"/>
</dbReference>
<organism evidence="7 8">
    <name type="scientific">Kineococcus gynurae</name>
    <dbReference type="NCBI Taxonomy" id="452979"/>
    <lineage>
        <taxon>Bacteria</taxon>
        <taxon>Bacillati</taxon>
        <taxon>Actinomycetota</taxon>
        <taxon>Actinomycetes</taxon>
        <taxon>Kineosporiales</taxon>
        <taxon>Kineosporiaceae</taxon>
        <taxon>Kineococcus</taxon>
    </lineage>
</organism>
<evidence type="ECO:0000256" key="2">
    <source>
        <dbReference type="ARBA" id="ARBA00022670"/>
    </source>
</evidence>
<reference evidence="7 8" key="1">
    <citation type="submission" date="2024-09" db="EMBL/GenBank/DDBJ databases">
        <authorList>
            <person name="Sun Q."/>
            <person name="Mori K."/>
        </authorList>
    </citation>
    <scope>NUCLEOTIDE SEQUENCE [LARGE SCALE GENOMIC DNA]</scope>
    <source>
        <strain evidence="7 8">TISTR 1856</strain>
    </source>
</reference>
<dbReference type="RefSeq" id="WP_380155513.1">
    <property type="nucleotide sequence ID" value="NZ_JBHMDM010000007.1"/>
</dbReference>
<protein>
    <submittedName>
        <fullName evidence="7">C40 family peptidase</fullName>
    </submittedName>
</protein>
<accession>A0ABV5LWN7</accession>
<dbReference type="PANTHER" id="PTHR47053:SF1">
    <property type="entry name" value="MUREIN DD-ENDOPEPTIDASE MEPH-RELATED"/>
    <property type="match status" value="1"/>
</dbReference>
<keyword evidence="4" id="KW-0788">Thiol protease</keyword>
<dbReference type="InterPro" id="IPR000064">
    <property type="entry name" value="NLP_P60_dom"/>
</dbReference>
<dbReference type="Pfam" id="PF00877">
    <property type="entry name" value="NLPC_P60"/>
    <property type="match status" value="1"/>
</dbReference>
<dbReference type="Proteomes" id="UP001589748">
    <property type="component" value="Unassembled WGS sequence"/>
</dbReference>
<comment type="caution">
    <text evidence="7">The sequence shown here is derived from an EMBL/GenBank/DDBJ whole genome shotgun (WGS) entry which is preliminary data.</text>
</comment>
<dbReference type="PROSITE" id="PS51935">
    <property type="entry name" value="NLPC_P60"/>
    <property type="match status" value="1"/>
</dbReference>
<keyword evidence="3" id="KW-0378">Hydrolase</keyword>
<feature type="chain" id="PRO_5045179422" evidence="5">
    <location>
        <begin position="45"/>
        <end position="265"/>
    </location>
</feature>